<feature type="transmembrane region" description="Helical" evidence="1">
    <location>
        <begin position="15"/>
        <end position="38"/>
    </location>
</feature>
<keyword evidence="1" id="KW-0812">Transmembrane</keyword>
<organism evidence="2">
    <name type="scientific">Anguilla anguilla</name>
    <name type="common">European freshwater eel</name>
    <name type="synonym">Muraena anguilla</name>
    <dbReference type="NCBI Taxonomy" id="7936"/>
    <lineage>
        <taxon>Eukaryota</taxon>
        <taxon>Metazoa</taxon>
        <taxon>Chordata</taxon>
        <taxon>Craniata</taxon>
        <taxon>Vertebrata</taxon>
        <taxon>Euteleostomi</taxon>
        <taxon>Actinopterygii</taxon>
        <taxon>Neopterygii</taxon>
        <taxon>Teleostei</taxon>
        <taxon>Anguilliformes</taxon>
        <taxon>Anguillidae</taxon>
        <taxon>Anguilla</taxon>
    </lineage>
</organism>
<dbReference type="AlphaFoldDB" id="A0A0E9Q0C7"/>
<reference evidence="2" key="2">
    <citation type="journal article" date="2015" name="Fish Shellfish Immunol.">
        <title>Early steps in the European eel (Anguilla anguilla)-Vibrio vulnificus interaction in the gills: Role of the RtxA13 toxin.</title>
        <authorList>
            <person name="Callol A."/>
            <person name="Pajuelo D."/>
            <person name="Ebbesson L."/>
            <person name="Teles M."/>
            <person name="MacKenzie S."/>
            <person name="Amaro C."/>
        </authorList>
    </citation>
    <scope>NUCLEOTIDE SEQUENCE</scope>
</reference>
<evidence type="ECO:0000256" key="1">
    <source>
        <dbReference type="SAM" id="Phobius"/>
    </source>
</evidence>
<dbReference type="EMBL" id="GBXM01098817">
    <property type="protein sequence ID" value="JAH09760.1"/>
    <property type="molecule type" value="Transcribed_RNA"/>
</dbReference>
<name>A0A0E9Q0C7_ANGAN</name>
<sequence>MLSACVTTVARLGCFPLYCVCLVCHLLEWTALASVLGIRR</sequence>
<proteinExistence type="predicted"/>
<keyword evidence="1" id="KW-0472">Membrane</keyword>
<accession>A0A0E9Q0C7</accession>
<keyword evidence="1" id="KW-1133">Transmembrane helix</keyword>
<evidence type="ECO:0000313" key="2">
    <source>
        <dbReference type="EMBL" id="JAH09760.1"/>
    </source>
</evidence>
<protein>
    <submittedName>
        <fullName evidence="2">Uncharacterized protein</fullName>
    </submittedName>
</protein>
<reference evidence="2" key="1">
    <citation type="submission" date="2014-11" db="EMBL/GenBank/DDBJ databases">
        <authorList>
            <person name="Amaro Gonzalez C."/>
        </authorList>
    </citation>
    <scope>NUCLEOTIDE SEQUENCE</scope>
</reference>